<dbReference type="Pfam" id="PF00249">
    <property type="entry name" value="Myb_DNA-binding"/>
    <property type="match status" value="1"/>
</dbReference>
<evidence type="ECO:0000256" key="4">
    <source>
        <dbReference type="ARBA" id="ARBA00023242"/>
    </source>
</evidence>
<evidence type="ECO:0000313" key="8">
    <source>
        <dbReference type="EMBL" id="JAP50393.1"/>
    </source>
</evidence>
<dbReference type="GO" id="GO:0003714">
    <property type="term" value="F:transcription corepressor activity"/>
    <property type="evidence" value="ECO:0007669"/>
    <property type="project" value="TreeGrafter"/>
</dbReference>
<dbReference type="InterPro" id="IPR009057">
    <property type="entry name" value="Homeodomain-like_sf"/>
</dbReference>
<feature type="region of interest" description="Disordered" evidence="5">
    <location>
        <begin position="480"/>
        <end position="641"/>
    </location>
</feature>
<dbReference type="InterPro" id="IPR000949">
    <property type="entry name" value="ELM2_dom"/>
</dbReference>
<dbReference type="InterPro" id="IPR017884">
    <property type="entry name" value="SANT_dom"/>
</dbReference>
<evidence type="ECO:0000256" key="1">
    <source>
        <dbReference type="ARBA" id="ARBA00004123"/>
    </source>
</evidence>
<sequence length="641" mass="71031">MIRRNTTQRQPKAAKTSKNQDASCSRIGSEYQAVVPDFVYAPSRPYQLSASNLEINVWRPSMAPISSVLEGVFQEASKNSFPNEAVHVFLHCHNYDISRTLTDLPNYHPLLNTWNKHEVQRFLKCVDSKPRKNFINVKRSFPAYRMAEVADLYYGIAAPFKAISKHNKKHAQQMQACFEKAVKRGFVSSSVRRTAAPSSNGPQPSPSLLPQPSETADDPFESELEHHLVGMLGEEQAKRLLSGVKRGRPSSLFSRKNLLYSDTLWPCNNNINQTKASNSNGSDGQPASSDYSSVCDGDRAPPSRSSRFNLPTGIHYDHEEFLKFLATPLSELEENRLMELAKLRPLDKELQFALQAVDLQGQTVLDGLENYLPKGGFPKVAYRWTKMELALFLTALSKLGDDFAAISRTLGTKSESFIRDFYEEFKEKVGLDCLVKPRLKPEPAETVGQQQSPEPSRILAKQNDGMTKLHLLDMYALPHPEAGGGAGSGPSNSAVAAKPEEEAVVVTESPDIPKAPAVQKDTSPESSPSVLIAAAAAVSAPKKSERAAPEDAKDKTSLENVVRAKNTLADESMALRLPPPQRGKRGRPRKHPLREEQQRPLVNEHAPAKRLRTFSPSGTRNPVGRPVQRRGKRGRPPLRRG</sequence>
<dbReference type="GO" id="GO:0005667">
    <property type="term" value="C:transcription regulator complex"/>
    <property type="evidence" value="ECO:0007669"/>
    <property type="project" value="TreeGrafter"/>
</dbReference>
<feature type="compositionally biased region" description="Polar residues" evidence="5">
    <location>
        <begin position="275"/>
        <end position="292"/>
    </location>
</feature>
<dbReference type="GO" id="GO:0000118">
    <property type="term" value="C:histone deacetylase complex"/>
    <property type="evidence" value="ECO:0007669"/>
    <property type="project" value="TreeGrafter"/>
</dbReference>
<dbReference type="InterPro" id="IPR051066">
    <property type="entry name" value="Trans_reg/Corepressor"/>
</dbReference>
<protein>
    <recommendedName>
        <fullName evidence="9">SANT domain-containing protein</fullName>
    </recommendedName>
</protein>
<dbReference type="CDD" id="cd00167">
    <property type="entry name" value="SANT"/>
    <property type="match status" value="1"/>
</dbReference>
<feature type="region of interest" description="Disordered" evidence="5">
    <location>
        <begin position="275"/>
        <end position="308"/>
    </location>
</feature>
<feature type="region of interest" description="Disordered" evidence="5">
    <location>
        <begin position="1"/>
        <end position="22"/>
    </location>
</feature>
<proteinExistence type="predicted"/>
<dbReference type="GO" id="GO:0006357">
    <property type="term" value="P:regulation of transcription by RNA polymerase II"/>
    <property type="evidence" value="ECO:0007669"/>
    <property type="project" value="TreeGrafter"/>
</dbReference>
<evidence type="ECO:0000259" key="6">
    <source>
        <dbReference type="PROSITE" id="PS51156"/>
    </source>
</evidence>
<keyword evidence="4" id="KW-0539">Nucleus</keyword>
<dbReference type="EMBL" id="GEEE01012832">
    <property type="protein sequence ID" value="JAP50393.1"/>
    <property type="molecule type" value="Transcribed_RNA"/>
</dbReference>
<feature type="compositionally biased region" description="Low complexity" evidence="5">
    <location>
        <begin position="526"/>
        <end position="541"/>
    </location>
</feature>
<feature type="compositionally biased region" description="Basic residues" evidence="5">
    <location>
        <begin position="627"/>
        <end position="641"/>
    </location>
</feature>
<feature type="domain" description="ELM2" evidence="6">
    <location>
        <begin position="23"/>
        <end position="108"/>
    </location>
</feature>
<feature type="region of interest" description="Disordered" evidence="5">
    <location>
        <begin position="190"/>
        <end position="219"/>
    </location>
</feature>
<feature type="compositionally biased region" description="Basic residues" evidence="5">
    <location>
        <begin position="582"/>
        <end position="592"/>
    </location>
</feature>
<dbReference type="SUPFAM" id="SSF46689">
    <property type="entry name" value="Homeodomain-like"/>
    <property type="match status" value="1"/>
</dbReference>
<dbReference type="SMART" id="SM01189">
    <property type="entry name" value="ELM2"/>
    <property type="match status" value="1"/>
</dbReference>
<keyword evidence="2" id="KW-0805">Transcription regulation</keyword>
<dbReference type="PROSITE" id="PS51156">
    <property type="entry name" value="ELM2"/>
    <property type="match status" value="1"/>
</dbReference>
<feature type="compositionally biased region" description="Basic and acidic residues" evidence="5">
    <location>
        <begin position="542"/>
        <end position="557"/>
    </location>
</feature>
<dbReference type="SMART" id="SM00717">
    <property type="entry name" value="SANT"/>
    <property type="match status" value="1"/>
</dbReference>
<dbReference type="AlphaFoldDB" id="A0A0X3PF11"/>
<dbReference type="Gene3D" id="1.20.58.1880">
    <property type="match status" value="1"/>
</dbReference>
<evidence type="ECO:0000256" key="2">
    <source>
        <dbReference type="ARBA" id="ARBA00023015"/>
    </source>
</evidence>
<reference evidence="8" key="1">
    <citation type="submission" date="2016-01" db="EMBL/GenBank/DDBJ databases">
        <title>Reference transcriptome for the parasite Schistocephalus solidus: insights into the molecular evolution of parasitism.</title>
        <authorList>
            <person name="Hebert F.O."/>
            <person name="Grambauer S."/>
            <person name="Barber I."/>
            <person name="Landry C.R."/>
            <person name="Aubin-Horth N."/>
        </authorList>
    </citation>
    <scope>NUCLEOTIDE SEQUENCE</scope>
</reference>
<dbReference type="PANTHER" id="PTHR16089:SF28">
    <property type="entry name" value="REST COREPRESSOR"/>
    <property type="match status" value="1"/>
</dbReference>
<evidence type="ECO:0000256" key="3">
    <source>
        <dbReference type="ARBA" id="ARBA00023163"/>
    </source>
</evidence>
<keyword evidence="3" id="KW-0804">Transcription</keyword>
<name>A0A0X3PF11_SCHSO</name>
<gene>
    <name evidence="8" type="ORF">TR147500</name>
</gene>
<evidence type="ECO:0008006" key="9">
    <source>
        <dbReference type="Google" id="ProtNLM"/>
    </source>
</evidence>
<dbReference type="InterPro" id="IPR001005">
    <property type="entry name" value="SANT/Myb"/>
</dbReference>
<evidence type="ECO:0000259" key="7">
    <source>
        <dbReference type="PROSITE" id="PS51293"/>
    </source>
</evidence>
<organism evidence="8">
    <name type="scientific">Schistocephalus solidus</name>
    <name type="common">Tapeworm</name>
    <dbReference type="NCBI Taxonomy" id="70667"/>
    <lineage>
        <taxon>Eukaryota</taxon>
        <taxon>Metazoa</taxon>
        <taxon>Spiralia</taxon>
        <taxon>Lophotrochozoa</taxon>
        <taxon>Platyhelminthes</taxon>
        <taxon>Cestoda</taxon>
        <taxon>Eucestoda</taxon>
        <taxon>Diphyllobothriidea</taxon>
        <taxon>Diphyllobothriidae</taxon>
        <taxon>Schistocephalus</taxon>
    </lineage>
</organism>
<comment type="subcellular location">
    <subcellularLocation>
        <location evidence="1">Nucleus</location>
    </subcellularLocation>
</comment>
<accession>A0A0X3PF11</accession>
<dbReference type="PANTHER" id="PTHR16089">
    <property type="entry name" value="REST COREPRESSOR COREST PROTEIN-RELATED"/>
    <property type="match status" value="1"/>
</dbReference>
<feature type="domain" description="SANT" evidence="7">
    <location>
        <begin position="383"/>
        <end position="430"/>
    </location>
</feature>
<dbReference type="PROSITE" id="PS51293">
    <property type="entry name" value="SANT"/>
    <property type="match status" value="1"/>
</dbReference>
<evidence type="ECO:0000256" key="5">
    <source>
        <dbReference type="SAM" id="MobiDB-lite"/>
    </source>
</evidence>